<dbReference type="GO" id="GO:0035197">
    <property type="term" value="F:siRNA binding"/>
    <property type="evidence" value="ECO:0007669"/>
    <property type="project" value="TreeGrafter"/>
</dbReference>
<comment type="caution">
    <text evidence="3">The sequence shown here is derived from an EMBL/GenBank/DDBJ whole genome shotgun (WGS) entry which is preliminary data.</text>
</comment>
<evidence type="ECO:0000259" key="2">
    <source>
        <dbReference type="Pfam" id="PF22749"/>
    </source>
</evidence>
<dbReference type="GO" id="GO:0005634">
    <property type="term" value="C:nucleus"/>
    <property type="evidence" value="ECO:0007669"/>
    <property type="project" value="TreeGrafter"/>
</dbReference>
<reference evidence="3" key="1">
    <citation type="submission" date="2022-11" db="EMBL/GenBank/DDBJ databases">
        <authorList>
            <person name="Kikuchi T."/>
        </authorList>
    </citation>
    <scope>NUCLEOTIDE SEQUENCE</scope>
    <source>
        <strain evidence="3">PS1010</strain>
    </source>
</reference>
<dbReference type="PANTHER" id="PTHR21357">
    <property type="entry name" value="FAM172 FAMILY PROTEIN HOMOLOG CG10038"/>
    <property type="match status" value="1"/>
</dbReference>
<dbReference type="Proteomes" id="UP001152747">
    <property type="component" value="Unassembled WGS sequence"/>
</dbReference>
<dbReference type="InterPro" id="IPR029058">
    <property type="entry name" value="AB_hydrolase_fold"/>
</dbReference>
<organism evidence="3 4">
    <name type="scientific">Caenorhabditis angaria</name>
    <dbReference type="NCBI Taxonomy" id="860376"/>
    <lineage>
        <taxon>Eukaryota</taxon>
        <taxon>Metazoa</taxon>
        <taxon>Ecdysozoa</taxon>
        <taxon>Nematoda</taxon>
        <taxon>Chromadorea</taxon>
        <taxon>Rhabditida</taxon>
        <taxon>Rhabditina</taxon>
        <taxon>Rhabditomorpha</taxon>
        <taxon>Rhabditoidea</taxon>
        <taxon>Rhabditidae</taxon>
        <taxon>Peloderinae</taxon>
        <taxon>Caenorhabditis</taxon>
    </lineage>
</organism>
<name>A0A9P1N3G0_9PELO</name>
<feature type="region of interest" description="Disordered" evidence="1">
    <location>
        <begin position="334"/>
        <end position="356"/>
    </location>
</feature>
<dbReference type="Gene3D" id="3.40.50.1820">
    <property type="entry name" value="alpha/beta hydrolase"/>
    <property type="match status" value="1"/>
</dbReference>
<evidence type="ECO:0000313" key="3">
    <source>
        <dbReference type="EMBL" id="CAI5446411.1"/>
    </source>
</evidence>
<dbReference type="PANTHER" id="PTHR21357:SF4">
    <property type="entry name" value="FAM172 FAMILY PROTEIN HOMOLOG CG10038"/>
    <property type="match status" value="1"/>
</dbReference>
<proteinExistence type="predicted"/>
<dbReference type="AlphaFoldDB" id="A0A9P1N3G0"/>
<keyword evidence="4" id="KW-1185">Reference proteome</keyword>
<dbReference type="SUPFAM" id="SSF53474">
    <property type="entry name" value="alpha/beta-Hydrolases"/>
    <property type="match status" value="1"/>
</dbReference>
<gene>
    <name evidence="3" type="ORF">CAMP_LOCUS9048</name>
</gene>
<evidence type="ECO:0000313" key="4">
    <source>
        <dbReference type="Proteomes" id="UP001152747"/>
    </source>
</evidence>
<dbReference type="EMBL" id="CANHGI010000003">
    <property type="protein sequence ID" value="CAI5446411.1"/>
    <property type="molecule type" value="Genomic_DNA"/>
</dbReference>
<dbReference type="Pfam" id="PF22749">
    <property type="entry name" value="Arb2"/>
    <property type="match status" value="1"/>
</dbReference>
<dbReference type="GO" id="GO:0031048">
    <property type="term" value="P:regulatory ncRNA-mediated heterochromatin formation"/>
    <property type="evidence" value="ECO:0007669"/>
    <property type="project" value="TreeGrafter"/>
</dbReference>
<sequence>MVESSKLEALGYYFDDKDVLRTISDNVKFNFTTQEQYEELGEAVEIEVYKLMKERCGLVQIPIKPSGCTIPDEEVGFIFATPDYFQKETILILIHGSGVVRAGQWARRLIINEDLESGTQLEYINKAIENNWGVLVFNSNHNSFKDYRNGGYSPLKYSENPVEHCIHAWQFLVHPCPAKKINIVAHSRGGYDVSKMLEKFNDLRVTLVCLTDSPVFEYPPGNEDRENPLIAINFIARGEIGSSEYYIKPFKVNDVIQFYAGTKQHESSSHTAFWAIFHILEKHMTPKTYIQVSAECRQMVAPDIRARKKRQDLALKKIEKEKALAAVAAAQAKAAQQQSAGQNDNDGPPDAKRQRV</sequence>
<evidence type="ECO:0000256" key="1">
    <source>
        <dbReference type="SAM" id="MobiDB-lite"/>
    </source>
</evidence>
<accession>A0A9P1N3G0</accession>
<dbReference type="InterPro" id="IPR048263">
    <property type="entry name" value="Arb2"/>
</dbReference>
<feature type="domain" description="Arb2" evidence="2">
    <location>
        <begin position="5"/>
        <end position="199"/>
    </location>
</feature>
<dbReference type="OrthoDB" id="421951at2759"/>
<dbReference type="InterPro" id="IPR053858">
    <property type="entry name" value="Arb2_dom"/>
</dbReference>
<protein>
    <recommendedName>
        <fullName evidence="2">Arb2 domain-containing protein</fullName>
    </recommendedName>
</protein>